<dbReference type="AlphaFoldDB" id="A0A7W3LWC5"/>
<accession>A0A7W3LWC5</accession>
<dbReference type="RefSeq" id="WP_182847419.1">
    <property type="nucleotide sequence ID" value="NZ_BAAALP010000104.1"/>
</dbReference>
<dbReference type="EMBL" id="JACJIA010000011">
    <property type="protein sequence ID" value="MBA8955442.1"/>
    <property type="molecule type" value="Genomic_DNA"/>
</dbReference>
<comment type="caution">
    <text evidence="2">The sequence shown here is derived from an EMBL/GenBank/DDBJ whole genome shotgun (WGS) entry which is preliminary data.</text>
</comment>
<dbReference type="SUPFAM" id="SSF52777">
    <property type="entry name" value="CoA-dependent acyltransferases"/>
    <property type="match status" value="2"/>
</dbReference>
<dbReference type="Pfam" id="PF00668">
    <property type="entry name" value="Condensation"/>
    <property type="match status" value="1"/>
</dbReference>
<gene>
    <name evidence="2" type="ORF">HNR61_007116</name>
</gene>
<dbReference type="GO" id="GO:0009239">
    <property type="term" value="P:enterobactin biosynthetic process"/>
    <property type="evidence" value="ECO:0007669"/>
    <property type="project" value="TreeGrafter"/>
</dbReference>
<evidence type="ECO:0000259" key="1">
    <source>
        <dbReference type="Pfam" id="PF00668"/>
    </source>
</evidence>
<dbReference type="GO" id="GO:0047527">
    <property type="term" value="F:2,3-dihydroxybenzoate-serine ligase activity"/>
    <property type="evidence" value="ECO:0007669"/>
    <property type="project" value="TreeGrafter"/>
</dbReference>
<name>A0A7W3LWC5_ACTNM</name>
<sequence>METTRHTVAFSAPHTARSGPLSWAQLEVWPEALLSQQGLATYVNIVGGGPLPPGLKAEDVVEALGRLMERHEPLRTRFRTRPDGHPEQVVVPEGAVEIEVVDLAADEDPFEAVHAWLPEMEDTPYDLAAGLPFRVRIGAVEGEPLLVMFGTTHLSADFLGTRVLYGELVRLLEGHELAGTPPVHPIDLAESERAEAGRRVLNRSLDHWRTELAAAPPAMFPAPAGPGQAERYWRGGINSEVAARALRKAAARCGIGTSYVLLAVMAALVGRHTGRDRCSLRAVVGNRGRPETRHSIANLSMEAPLVVDLCADTLQQVAQISRVAFLRAQRHGRCDPEAAARLLTEHGVELDVVFNDMWTPARGAAGTGTPAGPPADTSFRWEERTDRATVAFFLEAFEVIGDPEAMRLSLLADTRHLPPERIRAFLYAIERLLVVFAERDVRLDEIDPVS</sequence>
<dbReference type="Gene3D" id="3.30.559.10">
    <property type="entry name" value="Chloramphenicol acetyltransferase-like domain"/>
    <property type="match status" value="1"/>
</dbReference>
<dbReference type="PANTHER" id="PTHR45527:SF1">
    <property type="entry name" value="FATTY ACID SYNTHASE"/>
    <property type="match status" value="1"/>
</dbReference>
<dbReference type="InterPro" id="IPR001242">
    <property type="entry name" value="Condensation_dom"/>
</dbReference>
<dbReference type="InterPro" id="IPR023213">
    <property type="entry name" value="CAT-like_dom_sf"/>
</dbReference>
<dbReference type="GO" id="GO:0005829">
    <property type="term" value="C:cytosol"/>
    <property type="evidence" value="ECO:0007669"/>
    <property type="project" value="TreeGrafter"/>
</dbReference>
<evidence type="ECO:0000313" key="2">
    <source>
        <dbReference type="EMBL" id="MBA8955442.1"/>
    </source>
</evidence>
<proteinExistence type="predicted"/>
<feature type="domain" description="Condensation" evidence="1">
    <location>
        <begin position="20"/>
        <end position="335"/>
    </location>
</feature>
<dbReference type="Gene3D" id="3.30.559.30">
    <property type="entry name" value="Nonribosomal peptide synthetase, condensation domain"/>
    <property type="match status" value="1"/>
</dbReference>
<dbReference type="PANTHER" id="PTHR45527">
    <property type="entry name" value="NONRIBOSOMAL PEPTIDE SYNTHETASE"/>
    <property type="match status" value="1"/>
</dbReference>
<evidence type="ECO:0000313" key="3">
    <source>
        <dbReference type="Proteomes" id="UP000572680"/>
    </source>
</evidence>
<dbReference type="GO" id="GO:0008610">
    <property type="term" value="P:lipid biosynthetic process"/>
    <property type="evidence" value="ECO:0007669"/>
    <property type="project" value="UniProtKB-ARBA"/>
</dbReference>
<protein>
    <recommendedName>
        <fullName evidence="1">Condensation domain-containing protein</fullName>
    </recommendedName>
</protein>
<organism evidence="2 3">
    <name type="scientific">Actinomadura namibiensis</name>
    <dbReference type="NCBI Taxonomy" id="182080"/>
    <lineage>
        <taxon>Bacteria</taxon>
        <taxon>Bacillati</taxon>
        <taxon>Actinomycetota</taxon>
        <taxon>Actinomycetes</taxon>
        <taxon>Streptosporangiales</taxon>
        <taxon>Thermomonosporaceae</taxon>
        <taxon>Actinomadura</taxon>
    </lineage>
</organism>
<dbReference type="GO" id="GO:0009366">
    <property type="term" value="C:enterobactin synthetase complex"/>
    <property type="evidence" value="ECO:0007669"/>
    <property type="project" value="TreeGrafter"/>
</dbReference>
<keyword evidence="3" id="KW-1185">Reference proteome</keyword>
<dbReference type="Proteomes" id="UP000572680">
    <property type="component" value="Unassembled WGS sequence"/>
</dbReference>
<dbReference type="GO" id="GO:0031177">
    <property type="term" value="F:phosphopantetheine binding"/>
    <property type="evidence" value="ECO:0007669"/>
    <property type="project" value="TreeGrafter"/>
</dbReference>
<reference evidence="2 3" key="1">
    <citation type="submission" date="2020-08" db="EMBL/GenBank/DDBJ databases">
        <title>Genomic Encyclopedia of Type Strains, Phase IV (KMG-IV): sequencing the most valuable type-strain genomes for metagenomic binning, comparative biology and taxonomic classification.</title>
        <authorList>
            <person name="Goeker M."/>
        </authorList>
    </citation>
    <scope>NUCLEOTIDE SEQUENCE [LARGE SCALE GENOMIC DNA]</scope>
    <source>
        <strain evidence="2 3">DSM 44197</strain>
    </source>
</reference>
<dbReference type="GO" id="GO:0043041">
    <property type="term" value="P:amino acid activation for nonribosomal peptide biosynthetic process"/>
    <property type="evidence" value="ECO:0007669"/>
    <property type="project" value="TreeGrafter"/>
</dbReference>